<sequence length="116" mass="13092">MDTRPLRHLSFSLGSAASSAGASYSSDRQSTEVYFVFVFVSISDAFIHVDVRLLTKSDTLHLEAFAPFILLFVISNLPSYALLLSSRVHVNHIPKITQNYNVIRTEVNILISWIHR</sequence>
<keyword evidence="1" id="KW-0812">Transmembrane</keyword>
<feature type="transmembrane region" description="Helical" evidence="1">
    <location>
        <begin position="33"/>
        <end position="53"/>
    </location>
</feature>
<name>A0A166BG48_9AGAM</name>
<keyword evidence="1" id="KW-0472">Membrane</keyword>
<organism evidence="2 3">
    <name type="scientific">Sistotremastrum suecicum HHB10207 ss-3</name>
    <dbReference type="NCBI Taxonomy" id="1314776"/>
    <lineage>
        <taxon>Eukaryota</taxon>
        <taxon>Fungi</taxon>
        <taxon>Dikarya</taxon>
        <taxon>Basidiomycota</taxon>
        <taxon>Agaricomycotina</taxon>
        <taxon>Agaricomycetes</taxon>
        <taxon>Sistotremastrales</taxon>
        <taxon>Sistotremastraceae</taxon>
        <taxon>Sistotremastrum</taxon>
    </lineage>
</organism>
<evidence type="ECO:0000313" key="3">
    <source>
        <dbReference type="Proteomes" id="UP000076798"/>
    </source>
</evidence>
<dbReference type="EMBL" id="KV428110">
    <property type="protein sequence ID" value="KZT36336.1"/>
    <property type="molecule type" value="Genomic_DNA"/>
</dbReference>
<reference evidence="2 3" key="1">
    <citation type="journal article" date="2016" name="Mol. Biol. Evol.">
        <title>Comparative Genomics of Early-Diverging Mushroom-Forming Fungi Provides Insights into the Origins of Lignocellulose Decay Capabilities.</title>
        <authorList>
            <person name="Nagy L.G."/>
            <person name="Riley R."/>
            <person name="Tritt A."/>
            <person name="Adam C."/>
            <person name="Daum C."/>
            <person name="Floudas D."/>
            <person name="Sun H."/>
            <person name="Yadav J.S."/>
            <person name="Pangilinan J."/>
            <person name="Larsson K.H."/>
            <person name="Matsuura K."/>
            <person name="Barry K."/>
            <person name="Labutti K."/>
            <person name="Kuo R."/>
            <person name="Ohm R.A."/>
            <person name="Bhattacharya S.S."/>
            <person name="Shirouzu T."/>
            <person name="Yoshinaga Y."/>
            <person name="Martin F.M."/>
            <person name="Grigoriev I.V."/>
            <person name="Hibbett D.S."/>
        </authorList>
    </citation>
    <scope>NUCLEOTIDE SEQUENCE [LARGE SCALE GENOMIC DNA]</scope>
    <source>
        <strain evidence="2 3">HHB10207 ss-3</strain>
    </source>
</reference>
<feature type="transmembrane region" description="Helical" evidence="1">
    <location>
        <begin position="65"/>
        <end position="85"/>
    </location>
</feature>
<keyword evidence="3" id="KW-1185">Reference proteome</keyword>
<evidence type="ECO:0000313" key="2">
    <source>
        <dbReference type="EMBL" id="KZT36336.1"/>
    </source>
</evidence>
<proteinExistence type="predicted"/>
<gene>
    <name evidence="2" type="ORF">SISSUDRAFT_72655</name>
</gene>
<accession>A0A166BG48</accession>
<evidence type="ECO:0000256" key="1">
    <source>
        <dbReference type="SAM" id="Phobius"/>
    </source>
</evidence>
<dbReference type="Proteomes" id="UP000076798">
    <property type="component" value="Unassembled WGS sequence"/>
</dbReference>
<dbReference type="AlphaFoldDB" id="A0A166BG48"/>
<keyword evidence="1" id="KW-1133">Transmembrane helix</keyword>
<protein>
    <submittedName>
        <fullName evidence="2">Uncharacterized protein</fullName>
    </submittedName>
</protein>